<gene>
    <name evidence="7" type="ORF">SAMN02745110_00594</name>
</gene>
<keyword evidence="3" id="KW-0520">NAD</keyword>
<evidence type="ECO:0000256" key="3">
    <source>
        <dbReference type="ARBA" id="ARBA00023027"/>
    </source>
</evidence>
<evidence type="ECO:0000256" key="1">
    <source>
        <dbReference type="ARBA" id="ARBA00001911"/>
    </source>
</evidence>
<comment type="cofactor">
    <cofactor evidence="1">
        <name>NAD(+)</name>
        <dbReference type="ChEBI" id="CHEBI:57540"/>
    </cofactor>
</comment>
<dbReference type="InterPro" id="IPR001509">
    <property type="entry name" value="Epimerase_deHydtase"/>
</dbReference>
<dbReference type="RefSeq" id="WP_078786272.1">
    <property type="nucleotide sequence ID" value="NZ_FMTO01000005.1"/>
</dbReference>
<dbReference type="InterPro" id="IPR044516">
    <property type="entry name" value="UXS-like"/>
</dbReference>
<dbReference type="Proteomes" id="UP000189857">
    <property type="component" value="Unassembled WGS sequence"/>
</dbReference>
<dbReference type="PANTHER" id="PTHR43078">
    <property type="entry name" value="UDP-GLUCURONIC ACID DECARBOXYLASE-RELATED"/>
    <property type="match status" value="1"/>
</dbReference>
<keyword evidence="2" id="KW-0210">Decarboxylase</keyword>
<feature type="domain" description="NAD-dependent epimerase/dehydratase" evidence="6">
    <location>
        <begin position="29"/>
        <end position="272"/>
    </location>
</feature>
<name>A0A1T4KZV0_9FIRM</name>
<accession>A0A1T4KZV0</accession>
<dbReference type="EMBL" id="FUXA01000005">
    <property type="protein sequence ID" value="SJZ48002.1"/>
    <property type="molecule type" value="Genomic_DNA"/>
</dbReference>
<keyword evidence="4" id="KW-0456">Lyase</keyword>
<keyword evidence="5" id="KW-0472">Membrane</keyword>
<evidence type="ECO:0000259" key="6">
    <source>
        <dbReference type="Pfam" id="PF01370"/>
    </source>
</evidence>
<feature type="transmembrane region" description="Helical" evidence="5">
    <location>
        <begin position="29"/>
        <end position="49"/>
    </location>
</feature>
<keyword evidence="8" id="KW-1185">Reference proteome</keyword>
<keyword evidence="5" id="KW-0812">Transmembrane</keyword>
<dbReference type="GO" id="GO:0070403">
    <property type="term" value="F:NAD+ binding"/>
    <property type="evidence" value="ECO:0007669"/>
    <property type="project" value="InterPro"/>
</dbReference>
<proteinExistence type="predicted"/>
<evidence type="ECO:0000256" key="4">
    <source>
        <dbReference type="ARBA" id="ARBA00023239"/>
    </source>
</evidence>
<evidence type="ECO:0000256" key="2">
    <source>
        <dbReference type="ARBA" id="ARBA00022793"/>
    </source>
</evidence>
<dbReference type="AlphaFoldDB" id="A0A1T4KZV0"/>
<evidence type="ECO:0000256" key="5">
    <source>
        <dbReference type="SAM" id="Phobius"/>
    </source>
</evidence>
<dbReference type="Pfam" id="PF01370">
    <property type="entry name" value="Epimerase"/>
    <property type="match status" value="1"/>
</dbReference>
<organism evidence="7 8">
    <name type="scientific">Eubacterium ruminantium</name>
    <dbReference type="NCBI Taxonomy" id="42322"/>
    <lineage>
        <taxon>Bacteria</taxon>
        <taxon>Bacillati</taxon>
        <taxon>Bacillota</taxon>
        <taxon>Clostridia</taxon>
        <taxon>Eubacteriales</taxon>
        <taxon>Eubacteriaceae</taxon>
        <taxon>Eubacterium</taxon>
    </lineage>
</organism>
<keyword evidence="5" id="KW-1133">Transmembrane helix</keyword>
<dbReference type="GO" id="GO:0005737">
    <property type="term" value="C:cytoplasm"/>
    <property type="evidence" value="ECO:0007669"/>
    <property type="project" value="TreeGrafter"/>
</dbReference>
<dbReference type="GO" id="GO:0042732">
    <property type="term" value="P:D-xylose metabolic process"/>
    <property type="evidence" value="ECO:0007669"/>
    <property type="project" value="InterPro"/>
</dbReference>
<protein>
    <submittedName>
        <fullName evidence="7">Nucleoside-diphosphate-sugar epimerase</fullName>
    </submittedName>
</protein>
<dbReference type="SUPFAM" id="SSF51735">
    <property type="entry name" value="NAD(P)-binding Rossmann-fold domains"/>
    <property type="match status" value="1"/>
</dbReference>
<dbReference type="InterPro" id="IPR036291">
    <property type="entry name" value="NAD(P)-bd_dom_sf"/>
</dbReference>
<dbReference type="PANTHER" id="PTHR43078:SF6">
    <property type="entry name" value="UDP-GLUCURONIC ACID DECARBOXYLASE 1"/>
    <property type="match status" value="1"/>
</dbReference>
<dbReference type="OrthoDB" id="9811743at2"/>
<dbReference type="Gene3D" id="3.40.50.720">
    <property type="entry name" value="NAD(P)-binding Rossmann-like Domain"/>
    <property type="match status" value="1"/>
</dbReference>
<dbReference type="GO" id="GO:0048040">
    <property type="term" value="F:UDP-glucuronate decarboxylase activity"/>
    <property type="evidence" value="ECO:0007669"/>
    <property type="project" value="TreeGrafter"/>
</dbReference>
<evidence type="ECO:0000313" key="8">
    <source>
        <dbReference type="Proteomes" id="UP000189857"/>
    </source>
</evidence>
<reference evidence="7 8" key="1">
    <citation type="submission" date="2017-02" db="EMBL/GenBank/DDBJ databases">
        <authorList>
            <person name="Peterson S.W."/>
        </authorList>
    </citation>
    <scope>NUCLEOTIDE SEQUENCE [LARGE SCALE GENOMIC DNA]</scope>
    <source>
        <strain evidence="7 8">ATCC 17233</strain>
    </source>
</reference>
<sequence>MRYTDEYINDINLVTENIPDYEKFKGSEILITGATGLICSAVADILLYLNKNRDFGMKIYLAGRNENGMIERFAGFEEGRDYHFVSYDATKQLSEMISADYIIHGASNADPARISGEPVETILANVMGLNSLLSAVDKDKLKRLLYVSSSEIYGVNETREPYKEEQLGYVDILSPRSSYPSSKRAAETLCIAYGEEYNIDTVIVRPGHIYGPTIKASDSRASALFSLKAAKGEDIVMKSRGEQLRSYCHVLDCASAMLSVLIRGEKGNAYNISASKAIVTIREMAEAFAEAGNVNIVFDVPTESEVKSYNVMPCSALSSVKLEALGWKAEFDMKKGALHTVNMLKENF</sequence>
<evidence type="ECO:0000313" key="7">
    <source>
        <dbReference type="EMBL" id="SJZ48002.1"/>
    </source>
</evidence>